<dbReference type="EMBL" id="JAMKFB020000003">
    <property type="protein sequence ID" value="KAL0196923.1"/>
    <property type="molecule type" value="Genomic_DNA"/>
</dbReference>
<name>A0ABD0RGA7_CIRMR</name>
<feature type="region of interest" description="Disordered" evidence="1">
    <location>
        <begin position="89"/>
        <end position="115"/>
    </location>
</feature>
<feature type="compositionally biased region" description="Polar residues" evidence="1">
    <location>
        <begin position="1"/>
        <end position="11"/>
    </location>
</feature>
<dbReference type="EMBL" id="JAMKFB020000003">
    <property type="protein sequence ID" value="KAL0196902.1"/>
    <property type="molecule type" value="Genomic_DNA"/>
</dbReference>
<sequence>METEPQDSGTDLGSVREGGGGFVCNGGERALPSVLLSVSLPSGRGCAHNAVAESPSVCIPPVKDFAASAAQTQGGESVGAVNRPVLAEQTVVSRSAGTTSSSPVADPTEMGPPVP</sequence>
<evidence type="ECO:0000313" key="4">
    <source>
        <dbReference type="Proteomes" id="UP001529510"/>
    </source>
</evidence>
<accession>A0ABD0RGA7</accession>
<feature type="compositionally biased region" description="Polar residues" evidence="1">
    <location>
        <begin position="90"/>
        <end position="103"/>
    </location>
</feature>
<feature type="region of interest" description="Disordered" evidence="1">
    <location>
        <begin position="1"/>
        <end position="22"/>
    </location>
</feature>
<gene>
    <name evidence="2" type="ORF">M9458_005442</name>
    <name evidence="3" type="ORF">M9458_005463</name>
</gene>
<reference evidence="3 4" key="1">
    <citation type="submission" date="2024-05" db="EMBL/GenBank/DDBJ databases">
        <title>Genome sequencing and assembly of Indian major carp, Cirrhinus mrigala (Hamilton, 1822).</title>
        <authorList>
            <person name="Mohindra V."/>
            <person name="Chowdhury L.M."/>
            <person name="Lal K."/>
            <person name="Jena J.K."/>
        </authorList>
    </citation>
    <scope>NUCLEOTIDE SEQUENCE [LARGE SCALE GENOMIC DNA]</scope>
    <source>
        <strain evidence="3">CM1030</strain>
        <tissue evidence="3">Blood</tissue>
    </source>
</reference>
<dbReference type="AlphaFoldDB" id="A0ABD0RGA7"/>
<protein>
    <submittedName>
        <fullName evidence="3">Uncharacterized protein</fullName>
    </submittedName>
</protein>
<proteinExistence type="predicted"/>
<organism evidence="3 4">
    <name type="scientific">Cirrhinus mrigala</name>
    <name type="common">Mrigala</name>
    <dbReference type="NCBI Taxonomy" id="683832"/>
    <lineage>
        <taxon>Eukaryota</taxon>
        <taxon>Metazoa</taxon>
        <taxon>Chordata</taxon>
        <taxon>Craniata</taxon>
        <taxon>Vertebrata</taxon>
        <taxon>Euteleostomi</taxon>
        <taxon>Actinopterygii</taxon>
        <taxon>Neopterygii</taxon>
        <taxon>Teleostei</taxon>
        <taxon>Ostariophysi</taxon>
        <taxon>Cypriniformes</taxon>
        <taxon>Cyprinidae</taxon>
        <taxon>Labeoninae</taxon>
        <taxon>Labeonini</taxon>
        <taxon>Cirrhinus</taxon>
    </lineage>
</organism>
<evidence type="ECO:0000256" key="1">
    <source>
        <dbReference type="SAM" id="MobiDB-lite"/>
    </source>
</evidence>
<feature type="non-terminal residue" evidence="3">
    <location>
        <position position="115"/>
    </location>
</feature>
<dbReference type="Proteomes" id="UP001529510">
    <property type="component" value="Unassembled WGS sequence"/>
</dbReference>
<keyword evidence="4" id="KW-1185">Reference proteome</keyword>
<evidence type="ECO:0000313" key="2">
    <source>
        <dbReference type="EMBL" id="KAL0196902.1"/>
    </source>
</evidence>
<evidence type="ECO:0000313" key="3">
    <source>
        <dbReference type="EMBL" id="KAL0196923.1"/>
    </source>
</evidence>
<comment type="caution">
    <text evidence="3">The sequence shown here is derived from an EMBL/GenBank/DDBJ whole genome shotgun (WGS) entry which is preliminary data.</text>
</comment>